<organism evidence="1 2">
    <name type="scientific">Lithospermum erythrorhizon</name>
    <name type="common">Purple gromwell</name>
    <name type="synonym">Lithospermum officinale var. erythrorhizon</name>
    <dbReference type="NCBI Taxonomy" id="34254"/>
    <lineage>
        <taxon>Eukaryota</taxon>
        <taxon>Viridiplantae</taxon>
        <taxon>Streptophyta</taxon>
        <taxon>Embryophyta</taxon>
        <taxon>Tracheophyta</taxon>
        <taxon>Spermatophyta</taxon>
        <taxon>Magnoliopsida</taxon>
        <taxon>eudicotyledons</taxon>
        <taxon>Gunneridae</taxon>
        <taxon>Pentapetalae</taxon>
        <taxon>asterids</taxon>
        <taxon>lamiids</taxon>
        <taxon>Boraginales</taxon>
        <taxon>Boraginaceae</taxon>
        <taxon>Boraginoideae</taxon>
        <taxon>Lithospermeae</taxon>
        <taxon>Lithospermum</taxon>
    </lineage>
</organism>
<dbReference type="AlphaFoldDB" id="A0AAV3RS92"/>
<dbReference type="Proteomes" id="UP001454036">
    <property type="component" value="Unassembled WGS sequence"/>
</dbReference>
<name>A0AAV3RS92_LITER</name>
<accession>A0AAV3RS92</accession>
<comment type="caution">
    <text evidence="1">The sequence shown here is derived from an EMBL/GenBank/DDBJ whole genome shotgun (WGS) entry which is preliminary data.</text>
</comment>
<evidence type="ECO:0000313" key="1">
    <source>
        <dbReference type="EMBL" id="GAA0184237.1"/>
    </source>
</evidence>
<evidence type="ECO:0000313" key="2">
    <source>
        <dbReference type="Proteomes" id="UP001454036"/>
    </source>
</evidence>
<proteinExistence type="predicted"/>
<protein>
    <submittedName>
        <fullName evidence="1">Uncharacterized protein</fullName>
    </submittedName>
</protein>
<dbReference type="EMBL" id="BAABME010011746">
    <property type="protein sequence ID" value="GAA0184237.1"/>
    <property type="molecule type" value="Genomic_DNA"/>
</dbReference>
<gene>
    <name evidence="1" type="ORF">LIER_31525</name>
</gene>
<reference evidence="1 2" key="1">
    <citation type="submission" date="2024-01" db="EMBL/GenBank/DDBJ databases">
        <title>The complete chloroplast genome sequence of Lithospermum erythrorhizon: insights into the phylogenetic relationship among Boraginaceae species and the maternal lineages of purple gromwells.</title>
        <authorList>
            <person name="Okada T."/>
            <person name="Watanabe K."/>
        </authorList>
    </citation>
    <scope>NUCLEOTIDE SEQUENCE [LARGE SCALE GENOMIC DNA]</scope>
</reference>
<sequence length="107" mass="12252">MDESHLCLIKFEALPVTIEDVSRVYGLPCKGKIAKIERCTEKNITDIKRELGLGYDDKVLEHISANKMEEVIRNIKNNEFWCKAVLIYIIGCLCCPENRDGMSLKYA</sequence>
<keyword evidence="2" id="KW-1185">Reference proteome</keyword>